<organism evidence="2">
    <name type="scientific">Puccinia triticina (isolate 1-1 / race 1 (BBBD))</name>
    <name type="common">Brown leaf rust fungus</name>
    <dbReference type="NCBI Taxonomy" id="630390"/>
    <lineage>
        <taxon>Eukaryota</taxon>
        <taxon>Fungi</taxon>
        <taxon>Dikarya</taxon>
        <taxon>Basidiomycota</taxon>
        <taxon>Pucciniomycotina</taxon>
        <taxon>Pucciniomycetes</taxon>
        <taxon>Pucciniales</taxon>
        <taxon>Pucciniaceae</taxon>
        <taxon>Puccinia</taxon>
    </lineage>
</organism>
<protein>
    <submittedName>
        <fullName evidence="2 3">Uncharacterized protein</fullName>
    </submittedName>
</protein>
<evidence type="ECO:0000256" key="1">
    <source>
        <dbReference type="SAM" id="SignalP"/>
    </source>
</evidence>
<dbReference type="EMBL" id="ADAS02000001">
    <property type="protein sequence ID" value="OAV99994.1"/>
    <property type="molecule type" value="Genomic_DNA"/>
</dbReference>
<evidence type="ECO:0000313" key="4">
    <source>
        <dbReference type="Proteomes" id="UP000005240"/>
    </source>
</evidence>
<feature type="signal peptide" evidence="1">
    <location>
        <begin position="1"/>
        <end position="22"/>
    </location>
</feature>
<dbReference type="AlphaFoldDB" id="A0A180H5E3"/>
<gene>
    <name evidence="2" type="ORF">PTTG_25130</name>
</gene>
<sequence>MKYLQALINAILVSSLALRLTAEDAESLQRLSTEVQSLDMTPATSIMSIVQQRTHISRRGVALAGHYPYPRQVTCTNAEGQQETYKSKDCLSAAKQISSYHIREVTCSTCKMSLVRNNGDLLLSTAPADRLRQMTVAILKACALNKSSNAAYSEEDSHDSNIAPFTLLISQGNGTKCQSRK</sequence>
<proteinExistence type="predicted"/>
<keyword evidence="1" id="KW-0732">Signal</keyword>
<dbReference type="EnsemblFungi" id="PTTG_25130-t43_1">
    <property type="protein sequence ID" value="PTTG_25130-t43_1-p1"/>
    <property type="gene ID" value="PTTG_25130"/>
</dbReference>
<dbReference type="OrthoDB" id="2504308at2759"/>
<evidence type="ECO:0000313" key="2">
    <source>
        <dbReference type="EMBL" id="OAV99994.1"/>
    </source>
</evidence>
<reference evidence="2" key="1">
    <citation type="submission" date="2009-11" db="EMBL/GenBank/DDBJ databases">
        <authorList>
            <consortium name="The Broad Institute Genome Sequencing Platform"/>
            <person name="Ward D."/>
            <person name="Feldgarden M."/>
            <person name="Earl A."/>
            <person name="Young S.K."/>
            <person name="Zeng Q."/>
            <person name="Koehrsen M."/>
            <person name="Alvarado L."/>
            <person name="Berlin A."/>
            <person name="Bochicchio J."/>
            <person name="Borenstein D."/>
            <person name="Chapman S.B."/>
            <person name="Chen Z."/>
            <person name="Engels R."/>
            <person name="Freedman E."/>
            <person name="Gellesch M."/>
            <person name="Goldberg J."/>
            <person name="Griggs A."/>
            <person name="Gujja S."/>
            <person name="Heilman E."/>
            <person name="Heiman D."/>
            <person name="Hepburn T."/>
            <person name="Howarth C."/>
            <person name="Jen D."/>
            <person name="Larson L."/>
            <person name="Lewis B."/>
            <person name="Mehta T."/>
            <person name="Park D."/>
            <person name="Pearson M."/>
            <person name="Roberts A."/>
            <person name="Saif S."/>
            <person name="Shea T."/>
            <person name="Shenoy N."/>
            <person name="Sisk P."/>
            <person name="Stolte C."/>
            <person name="Sykes S."/>
            <person name="Thomson T."/>
            <person name="Walk T."/>
            <person name="White J."/>
            <person name="Yandava C."/>
            <person name="Izard J."/>
            <person name="Baranova O.V."/>
            <person name="Blanton J.M."/>
            <person name="Tanner A.C."/>
            <person name="Dewhirst F.E."/>
            <person name="Haas B."/>
            <person name="Nusbaum C."/>
            <person name="Birren B."/>
        </authorList>
    </citation>
    <scope>NUCLEOTIDE SEQUENCE [LARGE SCALE GENOMIC DNA]</scope>
    <source>
        <strain evidence="2">1-1 BBBD Race 1</strain>
    </source>
</reference>
<feature type="chain" id="PRO_5008110660" evidence="1">
    <location>
        <begin position="23"/>
        <end position="181"/>
    </location>
</feature>
<evidence type="ECO:0000313" key="3">
    <source>
        <dbReference type="EnsemblFungi" id="PTTG_25130-t43_1-p1"/>
    </source>
</evidence>
<dbReference type="Proteomes" id="UP000005240">
    <property type="component" value="Unassembled WGS sequence"/>
</dbReference>
<name>A0A180H5E3_PUCT1</name>
<dbReference type="VEuPathDB" id="FungiDB:PTTG_25130"/>
<reference evidence="2" key="2">
    <citation type="submission" date="2016-05" db="EMBL/GenBank/DDBJ databases">
        <title>Comparative analysis highlights variable genome content of wheat rusts and divergence of the mating loci.</title>
        <authorList>
            <person name="Cuomo C.A."/>
            <person name="Bakkeren G."/>
            <person name="Szabo L."/>
            <person name="Khalil H."/>
            <person name="Joly D."/>
            <person name="Goldberg J."/>
            <person name="Young S."/>
            <person name="Zeng Q."/>
            <person name="Fellers J."/>
        </authorList>
    </citation>
    <scope>NUCLEOTIDE SEQUENCE [LARGE SCALE GENOMIC DNA]</scope>
    <source>
        <strain evidence="2">1-1 BBBD Race 1</strain>
    </source>
</reference>
<keyword evidence="4" id="KW-1185">Reference proteome</keyword>
<reference evidence="3 4" key="3">
    <citation type="journal article" date="2017" name="G3 (Bethesda)">
        <title>Comparative analysis highlights variable genome content of wheat rusts and divergence of the mating loci.</title>
        <authorList>
            <person name="Cuomo C.A."/>
            <person name="Bakkeren G."/>
            <person name="Khalil H.B."/>
            <person name="Panwar V."/>
            <person name="Joly D."/>
            <person name="Linning R."/>
            <person name="Sakthikumar S."/>
            <person name="Song X."/>
            <person name="Adiconis X."/>
            <person name="Fan L."/>
            <person name="Goldberg J.M."/>
            <person name="Levin J.Z."/>
            <person name="Young S."/>
            <person name="Zeng Q."/>
            <person name="Anikster Y."/>
            <person name="Bruce M."/>
            <person name="Wang M."/>
            <person name="Yin C."/>
            <person name="McCallum B."/>
            <person name="Szabo L.J."/>
            <person name="Hulbert S."/>
            <person name="Chen X."/>
            <person name="Fellers J.P."/>
        </authorList>
    </citation>
    <scope>NUCLEOTIDE SEQUENCE</scope>
    <source>
        <strain evidence="3">isolate 1-1 / race 1 (BBBD)</strain>
        <strain evidence="4">Isolate 1-1 / race 1 (BBBD)</strain>
    </source>
</reference>
<accession>A0A180H5E3</accession>
<reference evidence="3" key="4">
    <citation type="submission" date="2025-05" db="UniProtKB">
        <authorList>
            <consortium name="EnsemblFungi"/>
        </authorList>
    </citation>
    <scope>IDENTIFICATION</scope>
    <source>
        <strain evidence="3">isolate 1-1 / race 1 (BBBD)</strain>
    </source>
</reference>